<dbReference type="PANTHER" id="PTHR34310:SF9">
    <property type="entry name" value="BLR5716 PROTEIN"/>
    <property type="match status" value="1"/>
</dbReference>
<keyword evidence="4" id="KW-1185">Reference proteome</keyword>
<comment type="caution">
    <text evidence="3">The sequence shown here is derived from an EMBL/GenBank/DDBJ whole genome shotgun (WGS) entry which is preliminary data.</text>
</comment>
<name>A0ABX0PU20_9GAMM</name>
<feature type="compositionally biased region" description="Basic and acidic residues" evidence="1">
    <location>
        <begin position="8"/>
        <end position="24"/>
    </location>
</feature>
<dbReference type="InterPro" id="IPR038694">
    <property type="entry name" value="DUF427_sf"/>
</dbReference>
<dbReference type="InterPro" id="IPR007361">
    <property type="entry name" value="DUF427"/>
</dbReference>
<sequence>MTASPNDPNHDPKGRISLHSHDRQVQVRAGDVLLADTRNAIELRETGYPPRLYLPREDVAMERLERTDTVTHCPFKGDASYFAVVLNGESLRDVAWSYETPFEAMAAIAGRLAFDTERVEQRVRD</sequence>
<organism evidence="3 4">
    <name type="scientific">Billgrantia bachuensis</name>
    <dbReference type="NCBI Taxonomy" id="2717286"/>
    <lineage>
        <taxon>Bacteria</taxon>
        <taxon>Pseudomonadati</taxon>
        <taxon>Pseudomonadota</taxon>
        <taxon>Gammaproteobacteria</taxon>
        <taxon>Oceanospirillales</taxon>
        <taxon>Halomonadaceae</taxon>
        <taxon>Billgrantia</taxon>
    </lineage>
</organism>
<dbReference type="EMBL" id="JAAQTO010000023">
    <property type="protein sequence ID" value="NIC05687.1"/>
    <property type="molecule type" value="Genomic_DNA"/>
</dbReference>
<accession>A0ABX0PU20</accession>
<evidence type="ECO:0000259" key="2">
    <source>
        <dbReference type="Pfam" id="PF04248"/>
    </source>
</evidence>
<evidence type="ECO:0000256" key="1">
    <source>
        <dbReference type="SAM" id="MobiDB-lite"/>
    </source>
</evidence>
<gene>
    <name evidence="3" type="ORF">HBJ55_09645</name>
</gene>
<feature type="region of interest" description="Disordered" evidence="1">
    <location>
        <begin position="1"/>
        <end position="24"/>
    </location>
</feature>
<dbReference type="PANTHER" id="PTHR34310">
    <property type="entry name" value="DUF427 DOMAIN PROTEIN (AFU_ORTHOLOGUE AFUA_3G02220)"/>
    <property type="match status" value="1"/>
</dbReference>
<reference evidence="3 4" key="1">
    <citation type="submission" date="2020-03" db="EMBL/GenBank/DDBJ databases">
        <title>Identification of Halomonas strains.</title>
        <authorList>
            <person name="Xiao Z."/>
            <person name="Dong F."/>
            <person name="Wang Z."/>
            <person name="Zhao J.-Y."/>
        </authorList>
    </citation>
    <scope>NUCLEOTIDE SEQUENCE [LARGE SCALE GENOMIC DNA]</scope>
    <source>
        <strain evidence="3 4">DX6</strain>
    </source>
</reference>
<dbReference type="RefSeq" id="WP_167113475.1">
    <property type="nucleotide sequence ID" value="NZ_JAAQTO010000023.1"/>
</dbReference>
<proteinExistence type="predicted"/>
<dbReference type="Pfam" id="PF04248">
    <property type="entry name" value="NTP_transf_9"/>
    <property type="match status" value="1"/>
</dbReference>
<evidence type="ECO:0000313" key="3">
    <source>
        <dbReference type="EMBL" id="NIC05687.1"/>
    </source>
</evidence>
<dbReference type="Gene3D" id="2.170.150.40">
    <property type="entry name" value="Domain of unknown function (DUF427)"/>
    <property type="match status" value="1"/>
</dbReference>
<dbReference type="Proteomes" id="UP001318321">
    <property type="component" value="Unassembled WGS sequence"/>
</dbReference>
<protein>
    <submittedName>
        <fullName evidence="3">DUF427 domain-containing protein</fullName>
    </submittedName>
</protein>
<feature type="domain" description="DUF427" evidence="2">
    <location>
        <begin position="25"/>
        <end position="116"/>
    </location>
</feature>
<evidence type="ECO:0000313" key="4">
    <source>
        <dbReference type="Proteomes" id="UP001318321"/>
    </source>
</evidence>